<keyword evidence="5" id="KW-0808">Transferase</keyword>
<feature type="domain" description="Methylated-DNA-[protein]-cysteine S-methyltransferase DNA binding" evidence="9">
    <location>
        <begin position="78"/>
        <end position="157"/>
    </location>
</feature>
<comment type="catalytic activity">
    <reaction evidence="8">
        <text>a 6-O-methyl-2'-deoxyguanosine in DNA + L-cysteinyl-[protein] = S-methyl-L-cysteinyl-[protein] + a 2'-deoxyguanosine in DNA</text>
        <dbReference type="Rhea" id="RHEA:24000"/>
        <dbReference type="Rhea" id="RHEA-COMP:10131"/>
        <dbReference type="Rhea" id="RHEA-COMP:10132"/>
        <dbReference type="Rhea" id="RHEA-COMP:11367"/>
        <dbReference type="Rhea" id="RHEA-COMP:11368"/>
        <dbReference type="ChEBI" id="CHEBI:29950"/>
        <dbReference type="ChEBI" id="CHEBI:82612"/>
        <dbReference type="ChEBI" id="CHEBI:85445"/>
        <dbReference type="ChEBI" id="CHEBI:85448"/>
        <dbReference type="EC" id="2.1.1.63"/>
    </reaction>
</comment>
<dbReference type="InterPro" id="IPR036631">
    <property type="entry name" value="MGMT_N_sf"/>
</dbReference>
<dbReference type="InterPro" id="IPR036388">
    <property type="entry name" value="WH-like_DNA-bd_sf"/>
</dbReference>
<dbReference type="PANTHER" id="PTHR10815">
    <property type="entry name" value="METHYLATED-DNA--PROTEIN-CYSTEINE METHYLTRANSFERASE"/>
    <property type="match status" value="1"/>
</dbReference>
<sequence length="160" mass="17246">MCETSFATVETQVGTLTVVVSPRGVRRIALPSDDAERAIRETGARPGPIGAVRGQLEEYFAGTRTSFDVPLDLEGLPPFRTKVLGALQHVPFGEVTTYKGLAVDVDNPGAVRAVGTACARNPLPLLIPCHRVVRSDGHLGRYRGGEDMKRFLLALEGHLE</sequence>
<dbReference type="InterPro" id="IPR014048">
    <property type="entry name" value="MethylDNA_cys_MeTrfase_DNA-bd"/>
</dbReference>
<dbReference type="PROSITE" id="PS00374">
    <property type="entry name" value="MGMT"/>
    <property type="match status" value="1"/>
</dbReference>
<dbReference type="Gene3D" id="1.10.10.10">
    <property type="entry name" value="Winged helix-like DNA-binding domain superfamily/Winged helix DNA-binding domain"/>
    <property type="match status" value="1"/>
</dbReference>
<dbReference type="Pfam" id="PF02870">
    <property type="entry name" value="Methyltransf_1N"/>
    <property type="match status" value="1"/>
</dbReference>
<evidence type="ECO:0000313" key="11">
    <source>
        <dbReference type="EMBL" id="MCO6395468.1"/>
    </source>
</evidence>
<comment type="catalytic activity">
    <reaction evidence="1">
        <text>a 4-O-methyl-thymidine in DNA + L-cysteinyl-[protein] = a thymidine in DNA + S-methyl-L-cysteinyl-[protein]</text>
        <dbReference type="Rhea" id="RHEA:53428"/>
        <dbReference type="Rhea" id="RHEA-COMP:10131"/>
        <dbReference type="Rhea" id="RHEA-COMP:10132"/>
        <dbReference type="Rhea" id="RHEA-COMP:13555"/>
        <dbReference type="Rhea" id="RHEA-COMP:13556"/>
        <dbReference type="ChEBI" id="CHEBI:29950"/>
        <dbReference type="ChEBI" id="CHEBI:82612"/>
        <dbReference type="ChEBI" id="CHEBI:137386"/>
        <dbReference type="ChEBI" id="CHEBI:137387"/>
        <dbReference type="EC" id="2.1.1.63"/>
    </reaction>
</comment>
<protein>
    <recommendedName>
        <fullName evidence="3">methylated-DNA--[protein]-cysteine S-methyltransferase</fullName>
        <ecNumber evidence="3">2.1.1.63</ecNumber>
    </recommendedName>
</protein>
<dbReference type="GO" id="GO:0003908">
    <property type="term" value="F:methylated-DNA-[protein]-cysteine S-methyltransferase activity"/>
    <property type="evidence" value="ECO:0007669"/>
    <property type="project" value="UniProtKB-EC"/>
</dbReference>
<proteinExistence type="inferred from homology"/>
<dbReference type="EMBL" id="JAEUWV010000031">
    <property type="protein sequence ID" value="MCO6395468.1"/>
    <property type="molecule type" value="Genomic_DNA"/>
</dbReference>
<gene>
    <name evidence="11" type="ORF">JMN37_10900</name>
</gene>
<dbReference type="SUPFAM" id="SSF46767">
    <property type="entry name" value="Methylated DNA-protein cysteine methyltransferase, C-terminal domain"/>
    <property type="match status" value="1"/>
</dbReference>
<keyword evidence="6" id="KW-0227">DNA damage</keyword>
<dbReference type="SUPFAM" id="SSF53155">
    <property type="entry name" value="Methylated DNA-protein cysteine methyltransferase domain"/>
    <property type="match status" value="1"/>
</dbReference>
<dbReference type="GO" id="GO:0032259">
    <property type="term" value="P:methylation"/>
    <property type="evidence" value="ECO:0007669"/>
    <property type="project" value="UniProtKB-KW"/>
</dbReference>
<dbReference type="CDD" id="cd06445">
    <property type="entry name" value="ATase"/>
    <property type="match status" value="1"/>
</dbReference>
<comment type="caution">
    <text evidence="11">The sequence shown here is derived from an EMBL/GenBank/DDBJ whole genome shotgun (WGS) entry which is preliminary data.</text>
</comment>
<dbReference type="EC" id="2.1.1.63" evidence="3"/>
<organism evidence="11 12">
    <name type="scientific">Corynebacterium lipophilum</name>
    <dbReference type="NCBI Taxonomy" id="2804918"/>
    <lineage>
        <taxon>Bacteria</taxon>
        <taxon>Bacillati</taxon>
        <taxon>Actinomycetota</taxon>
        <taxon>Actinomycetes</taxon>
        <taxon>Mycobacteriales</taxon>
        <taxon>Corynebacteriaceae</taxon>
        <taxon>Corynebacterium</taxon>
    </lineage>
</organism>
<evidence type="ECO:0000256" key="1">
    <source>
        <dbReference type="ARBA" id="ARBA00001286"/>
    </source>
</evidence>
<evidence type="ECO:0000256" key="3">
    <source>
        <dbReference type="ARBA" id="ARBA00011918"/>
    </source>
</evidence>
<dbReference type="InterPro" id="IPR036217">
    <property type="entry name" value="MethylDNA_cys_MeTrfase_DNAb"/>
</dbReference>
<comment type="similarity">
    <text evidence="2">Belongs to the MGMT family.</text>
</comment>
<evidence type="ECO:0000259" key="9">
    <source>
        <dbReference type="Pfam" id="PF01035"/>
    </source>
</evidence>
<dbReference type="InterPro" id="IPR001497">
    <property type="entry name" value="MethylDNA_cys_MeTrfase_AS"/>
</dbReference>
<evidence type="ECO:0000256" key="6">
    <source>
        <dbReference type="ARBA" id="ARBA00022763"/>
    </source>
</evidence>
<dbReference type="RefSeq" id="WP_252932173.1">
    <property type="nucleotide sequence ID" value="NZ_JAEUWV010000031.1"/>
</dbReference>
<keyword evidence="4" id="KW-0489">Methyltransferase</keyword>
<evidence type="ECO:0000313" key="12">
    <source>
        <dbReference type="Proteomes" id="UP001205920"/>
    </source>
</evidence>
<evidence type="ECO:0000259" key="10">
    <source>
        <dbReference type="Pfam" id="PF02870"/>
    </source>
</evidence>
<evidence type="ECO:0000256" key="8">
    <source>
        <dbReference type="ARBA" id="ARBA00049348"/>
    </source>
</evidence>
<dbReference type="NCBIfam" id="TIGR00589">
    <property type="entry name" value="ogt"/>
    <property type="match status" value="1"/>
</dbReference>
<evidence type="ECO:0000256" key="2">
    <source>
        <dbReference type="ARBA" id="ARBA00008711"/>
    </source>
</evidence>
<evidence type="ECO:0000256" key="5">
    <source>
        <dbReference type="ARBA" id="ARBA00022679"/>
    </source>
</evidence>
<keyword evidence="12" id="KW-1185">Reference proteome</keyword>
<dbReference type="Proteomes" id="UP001205920">
    <property type="component" value="Unassembled WGS sequence"/>
</dbReference>
<evidence type="ECO:0000256" key="4">
    <source>
        <dbReference type="ARBA" id="ARBA00022603"/>
    </source>
</evidence>
<dbReference type="PANTHER" id="PTHR10815:SF13">
    <property type="entry name" value="METHYLATED-DNA--PROTEIN-CYSTEINE METHYLTRANSFERASE"/>
    <property type="match status" value="1"/>
</dbReference>
<reference evidence="11 12" key="1">
    <citation type="submission" date="2021-01" db="EMBL/GenBank/DDBJ databases">
        <title>Identification and Characterization of Corynebacterium sp.</title>
        <authorList>
            <person name="Luo Q."/>
            <person name="Qu P."/>
            <person name="Chen Q."/>
        </authorList>
    </citation>
    <scope>NUCLEOTIDE SEQUENCE [LARGE SCALE GENOMIC DNA]</scope>
    <source>
        <strain evidence="11 12">MC-18</strain>
    </source>
</reference>
<evidence type="ECO:0000256" key="7">
    <source>
        <dbReference type="ARBA" id="ARBA00023204"/>
    </source>
</evidence>
<keyword evidence="7" id="KW-0234">DNA repair</keyword>
<dbReference type="Gene3D" id="3.30.160.70">
    <property type="entry name" value="Methylated DNA-protein cysteine methyltransferase domain"/>
    <property type="match status" value="1"/>
</dbReference>
<feature type="domain" description="Methylguanine DNA methyltransferase ribonuclease-like" evidence="10">
    <location>
        <begin position="7"/>
        <end position="73"/>
    </location>
</feature>
<dbReference type="GO" id="GO:0006281">
    <property type="term" value="P:DNA repair"/>
    <property type="evidence" value="ECO:0007669"/>
    <property type="project" value="UniProtKB-KW"/>
</dbReference>
<dbReference type="Pfam" id="PF01035">
    <property type="entry name" value="DNA_binding_1"/>
    <property type="match status" value="1"/>
</dbReference>
<name>A0AAW5HZ16_9CORY</name>
<dbReference type="InterPro" id="IPR008332">
    <property type="entry name" value="MethylG_MeTrfase_N"/>
</dbReference>
<accession>A0AAW5HZ16</accession>
<dbReference type="FunFam" id="1.10.10.10:FF:000214">
    <property type="entry name" value="Methylated-DNA--protein-cysteine methyltransferase"/>
    <property type="match status" value="1"/>
</dbReference>
<dbReference type="AlphaFoldDB" id="A0AAW5HZ16"/>